<dbReference type="Gene3D" id="3.40.50.300">
    <property type="entry name" value="P-loop containing nucleotide triphosphate hydrolases"/>
    <property type="match status" value="1"/>
</dbReference>
<dbReference type="PANTHER" id="PTHR41287:SF1">
    <property type="entry name" value="PROTEIN YMFN"/>
    <property type="match status" value="1"/>
</dbReference>
<reference evidence="3" key="1">
    <citation type="journal article" date="2021" name="Proc. Natl. Acad. Sci. U.S.A.">
        <title>A Catalog of Tens of Thousands of Viruses from Human Metagenomes Reveals Hidden Associations with Chronic Diseases.</title>
        <authorList>
            <person name="Tisza M.J."/>
            <person name="Buck C.B."/>
        </authorList>
    </citation>
    <scope>NUCLEOTIDE SEQUENCE</scope>
    <source>
        <strain evidence="3">CtShp28</strain>
    </source>
</reference>
<evidence type="ECO:0000313" key="3">
    <source>
        <dbReference type="EMBL" id="DAE14553.1"/>
    </source>
</evidence>
<evidence type="ECO:0000259" key="1">
    <source>
        <dbReference type="Pfam" id="PF03354"/>
    </source>
</evidence>
<dbReference type="EMBL" id="BK015586">
    <property type="protein sequence ID" value="DAE14553.1"/>
    <property type="molecule type" value="Genomic_DNA"/>
</dbReference>
<dbReference type="InterPro" id="IPR005021">
    <property type="entry name" value="Terminase_largesu-like"/>
</dbReference>
<protein>
    <submittedName>
        <fullName evidence="3">Large Terminase</fullName>
    </submittedName>
</protein>
<evidence type="ECO:0000259" key="2">
    <source>
        <dbReference type="Pfam" id="PF20441"/>
    </source>
</evidence>
<dbReference type="Pfam" id="PF20441">
    <property type="entry name" value="TerL_nuclease"/>
    <property type="match status" value="1"/>
</dbReference>
<feature type="domain" description="Terminase large subunit-like endonuclease" evidence="2">
    <location>
        <begin position="264"/>
        <end position="525"/>
    </location>
</feature>
<dbReference type="InterPro" id="IPR046462">
    <property type="entry name" value="TerL_nuclease"/>
</dbReference>
<name>A0A8S5Q6V5_9CAUD</name>
<dbReference type="GO" id="GO:0004519">
    <property type="term" value="F:endonuclease activity"/>
    <property type="evidence" value="ECO:0007669"/>
    <property type="project" value="InterPro"/>
</dbReference>
<sequence>MVKVKKVPELWHKDIAKYIRSIENDKPLAGKDLHAFAKLVRNAYEADDSYFNKKQYEAYIAIGEAMYPKGLMPWEKCLCGLLLCTYKKSDGRPRWKNSLIMIGRGAGKDGFIAWLGLCMISRHNPIEQYDVDVCANNEDQAMRPVKDAIDFLNKPEFKEANKASFYWTSAMIRGLTNGGYIKGHTNNPKGKDGLRSGCIILNEIHQYESHANINVFTTGLGKKENPRAIYVTTNGDVRDGVLDEELRNAEEILKGTSEDMTTLPFLCRLDSKKEVMDPKNWVKANPSLPYMPSLEQEIKEEFIKWKQDHQLLPAFMSKRMNVPDIASDKAVAEYEQILKTNRPLPDDLRGCQCVVGIDTTKTSDMEAVTAIFKRDGFIYALTHTWVCTSSKDWGRMKVVEAFPKWVDMGLLTIVDDVEISPKYVQNYINDLKTMFRIQMVCIDDFRYSLFSSELSDIGFSKMNGNLKMVRPNDISKTVPIIESLFNTEHLICGDDPIFRWACNNTKVYVRRANGYGNPDIGNRGYAKIEAKSRKTDTFMSFVHAMTAYAELKEAKTYSRRLFSVRSY</sequence>
<feature type="domain" description="Terminase large subunit-like ATPase" evidence="1">
    <location>
        <begin position="74"/>
        <end position="250"/>
    </location>
</feature>
<dbReference type="PANTHER" id="PTHR41287">
    <property type="match status" value="1"/>
</dbReference>
<dbReference type="InterPro" id="IPR027417">
    <property type="entry name" value="P-loop_NTPase"/>
</dbReference>
<dbReference type="InterPro" id="IPR046461">
    <property type="entry name" value="TerL_ATPase"/>
</dbReference>
<dbReference type="Pfam" id="PF03354">
    <property type="entry name" value="TerL_ATPase"/>
    <property type="match status" value="1"/>
</dbReference>
<organism evidence="3">
    <name type="scientific">Siphoviridae sp. ctShp28</name>
    <dbReference type="NCBI Taxonomy" id="2825512"/>
    <lineage>
        <taxon>Viruses</taxon>
        <taxon>Duplodnaviria</taxon>
        <taxon>Heunggongvirae</taxon>
        <taxon>Uroviricota</taxon>
        <taxon>Caudoviricetes</taxon>
    </lineage>
</organism>
<accession>A0A8S5Q6V5</accession>
<proteinExistence type="predicted"/>